<protein>
    <submittedName>
        <fullName evidence="2">(northern house mosquito) hypothetical protein</fullName>
    </submittedName>
</protein>
<evidence type="ECO:0000313" key="2">
    <source>
        <dbReference type="EMBL" id="CAG6519331.1"/>
    </source>
</evidence>
<feature type="compositionally biased region" description="Basic residues" evidence="1">
    <location>
        <begin position="75"/>
        <end position="95"/>
    </location>
</feature>
<evidence type="ECO:0000256" key="1">
    <source>
        <dbReference type="SAM" id="MobiDB-lite"/>
    </source>
</evidence>
<organism evidence="2">
    <name type="scientific">Culex pipiens</name>
    <name type="common">House mosquito</name>
    <dbReference type="NCBI Taxonomy" id="7175"/>
    <lineage>
        <taxon>Eukaryota</taxon>
        <taxon>Metazoa</taxon>
        <taxon>Ecdysozoa</taxon>
        <taxon>Arthropoda</taxon>
        <taxon>Hexapoda</taxon>
        <taxon>Insecta</taxon>
        <taxon>Pterygota</taxon>
        <taxon>Neoptera</taxon>
        <taxon>Endopterygota</taxon>
        <taxon>Diptera</taxon>
        <taxon>Nematocera</taxon>
        <taxon>Culicoidea</taxon>
        <taxon>Culicidae</taxon>
        <taxon>Culicinae</taxon>
        <taxon>Culicini</taxon>
        <taxon>Culex</taxon>
        <taxon>Culex</taxon>
    </lineage>
</organism>
<accession>A0A8D8DX95</accession>
<feature type="compositionally biased region" description="Polar residues" evidence="1">
    <location>
        <begin position="57"/>
        <end position="66"/>
    </location>
</feature>
<feature type="region of interest" description="Disordered" evidence="1">
    <location>
        <begin position="127"/>
        <end position="165"/>
    </location>
</feature>
<sequence length="165" mass="18433">MVQTPRRGAAVVGHRRPVVEVVARMATAKNPPTRRTSCPVQSAEIRAHTSKHLSARRGSSSVKNAITSSWSSARWTRRKPSRTQRPRVNGSHRHRPRRSWNIWTGTWSVRNLPRRCSRLRCTITTSESTTISRHRPAPEPSPDHSKSMPCPAAVTCYTSPASATP</sequence>
<feature type="region of interest" description="Disordered" evidence="1">
    <location>
        <begin position="47"/>
        <end position="95"/>
    </location>
</feature>
<dbReference type="EMBL" id="HBUE01284842">
    <property type="protein sequence ID" value="CAG6570882.1"/>
    <property type="molecule type" value="Transcribed_RNA"/>
</dbReference>
<reference evidence="2" key="1">
    <citation type="submission" date="2021-05" db="EMBL/GenBank/DDBJ databases">
        <authorList>
            <person name="Alioto T."/>
            <person name="Alioto T."/>
            <person name="Gomez Garrido J."/>
        </authorList>
    </citation>
    <scope>NUCLEOTIDE SEQUENCE</scope>
</reference>
<dbReference type="AlphaFoldDB" id="A0A8D8DX95"/>
<proteinExistence type="predicted"/>
<feature type="compositionally biased region" description="Polar residues" evidence="1">
    <location>
        <begin position="156"/>
        <end position="165"/>
    </location>
</feature>
<name>A0A8D8DX95_CULPI</name>
<dbReference type="EMBL" id="HBUE01179256">
    <property type="protein sequence ID" value="CAG6519331.1"/>
    <property type="molecule type" value="Transcribed_RNA"/>
</dbReference>